<comment type="similarity">
    <text evidence="2">Belongs to the plant rapid alkalinization factor (RALF) family.</text>
</comment>
<reference evidence="8" key="1">
    <citation type="journal article" date="2013" name="Nat. Biotechnol.">
        <title>Draft genome sequence of chickpea (Cicer arietinum) provides a resource for trait improvement.</title>
        <authorList>
            <person name="Varshney R.K."/>
            <person name="Song C."/>
            <person name="Saxena R.K."/>
            <person name="Azam S."/>
            <person name="Yu S."/>
            <person name="Sharpe A.G."/>
            <person name="Cannon S."/>
            <person name="Baek J."/>
            <person name="Rosen B.D."/>
            <person name="Tar'an B."/>
            <person name="Millan T."/>
            <person name="Zhang X."/>
            <person name="Ramsay L.D."/>
            <person name="Iwata A."/>
            <person name="Wang Y."/>
            <person name="Nelson W."/>
            <person name="Farmer A.D."/>
            <person name="Gaur P.M."/>
            <person name="Soderlund C."/>
            <person name="Penmetsa R.V."/>
            <person name="Xu C."/>
            <person name="Bharti A.K."/>
            <person name="He W."/>
            <person name="Winter P."/>
            <person name="Zhao S."/>
            <person name="Hane J.K."/>
            <person name="Carrasquilla-Garcia N."/>
            <person name="Condie J.A."/>
            <person name="Upadhyaya H.D."/>
            <person name="Luo M.C."/>
            <person name="Thudi M."/>
            <person name="Gowda C.L."/>
            <person name="Singh N.P."/>
            <person name="Lichtenzveig J."/>
            <person name="Gali K.K."/>
            <person name="Rubio J."/>
            <person name="Nadarajan N."/>
            <person name="Dolezel J."/>
            <person name="Bansal K.C."/>
            <person name="Xu X."/>
            <person name="Edwards D."/>
            <person name="Zhang G."/>
            <person name="Kahl G."/>
            <person name="Gil J."/>
            <person name="Singh K.B."/>
            <person name="Datta S.K."/>
            <person name="Jackson S.A."/>
            <person name="Wang J."/>
            <person name="Cook D.R."/>
        </authorList>
    </citation>
    <scope>NUCLEOTIDE SEQUENCE [LARGE SCALE GENOMIC DNA]</scope>
    <source>
        <strain evidence="8">cv. CDC Frontier</strain>
    </source>
</reference>
<accession>A0A1S2YHX9</accession>
<dbReference type="RefSeq" id="XP_004505070.1">
    <property type="nucleotide sequence ID" value="XM_004505013.3"/>
</dbReference>
<dbReference type="Pfam" id="PF05498">
    <property type="entry name" value="RALF"/>
    <property type="match status" value="1"/>
</dbReference>
<dbReference type="GeneID" id="101510498"/>
<evidence type="ECO:0000256" key="2">
    <source>
        <dbReference type="ARBA" id="ARBA00009178"/>
    </source>
</evidence>
<evidence type="ECO:0000313" key="8">
    <source>
        <dbReference type="Proteomes" id="UP000087171"/>
    </source>
</evidence>
<feature type="signal peptide" evidence="7">
    <location>
        <begin position="1"/>
        <end position="24"/>
    </location>
</feature>
<dbReference type="PANTHER" id="PTHR33136:SF89">
    <property type="entry name" value="PROTEIN RALF-LIKE 19"/>
    <property type="match status" value="1"/>
</dbReference>
<protein>
    <submittedName>
        <fullName evidence="9">Protein RALF-like 19</fullName>
    </submittedName>
</protein>
<evidence type="ECO:0000256" key="5">
    <source>
        <dbReference type="ARBA" id="ARBA00022729"/>
    </source>
</evidence>
<keyword evidence="6" id="KW-1015">Disulfide bond</keyword>
<dbReference type="RefSeq" id="XP_073225538.1">
    <property type="nucleotide sequence ID" value="XM_073369437.1"/>
</dbReference>
<dbReference type="InterPro" id="IPR008801">
    <property type="entry name" value="RALF"/>
</dbReference>
<dbReference type="GO" id="GO:0005179">
    <property type="term" value="F:hormone activity"/>
    <property type="evidence" value="ECO:0007669"/>
    <property type="project" value="UniProtKB-KW"/>
</dbReference>
<dbReference type="GO" id="GO:0005576">
    <property type="term" value="C:extracellular region"/>
    <property type="evidence" value="ECO:0007669"/>
    <property type="project" value="UniProtKB-SubCell"/>
</dbReference>
<dbReference type="eggNOG" id="ENOG502S8YN">
    <property type="taxonomic scope" value="Eukaryota"/>
</dbReference>
<comment type="subcellular location">
    <subcellularLocation>
        <location evidence="1">Secreted</location>
    </subcellularLocation>
</comment>
<evidence type="ECO:0000256" key="1">
    <source>
        <dbReference type="ARBA" id="ARBA00004613"/>
    </source>
</evidence>
<dbReference type="PANTHER" id="PTHR33136">
    <property type="entry name" value="RAPID ALKALINIZATION FACTOR-LIKE"/>
    <property type="match status" value="1"/>
</dbReference>
<keyword evidence="3" id="KW-0964">Secreted</keyword>
<dbReference type="Proteomes" id="UP000087171">
    <property type="component" value="Chromosome Ca6"/>
</dbReference>
<dbReference type="GO" id="GO:0040008">
    <property type="term" value="P:regulation of growth"/>
    <property type="evidence" value="ECO:0007669"/>
    <property type="project" value="UniProtKB-ARBA"/>
</dbReference>
<evidence type="ECO:0000256" key="7">
    <source>
        <dbReference type="SAM" id="SignalP"/>
    </source>
</evidence>
<organism evidence="8 9">
    <name type="scientific">Cicer arietinum</name>
    <name type="common">Chickpea</name>
    <name type="synonym">Garbanzo</name>
    <dbReference type="NCBI Taxonomy" id="3827"/>
    <lineage>
        <taxon>Eukaryota</taxon>
        <taxon>Viridiplantae</taxon>
        <taxon>Streptophyta</taxon>
        <taxon>Embryophyta</taxon>
        <taxon>Tracheophyta</taxon>
        <taxon>Spermatophyta</taxon>
        <taxon>Magnoliopsida</taxon>
        <taxon>eudicotyledons</taxon>
        <taxon>Gunneridae</taxon>
        <taxon>Pentapetalae</taxon>
        <taxon>rosids</taxon>
        <taxon>fabids</taxon>
        <taxon>Fabales</taxon>
        <taxon>Fabaceae</taxon>
        <taxon>Papilionoideae</taxon>
        <taxon>50 kb inversion clade</taxon>
        <taxon>NPAAA clade</taxon>
        <taxon>Hologalegina</taxon>
        <taxon>IRL clade</taxon>
        <taxon>Cicereae</taxon>
        <taxon>Cicer</taxon>
    </lineage>
</organism>
<dbReference type="GO" id="GO:0009506">
    <property type="term" value="C:plasmodesma"/>
    <property type="evidence" value="ECO:0007669"/>
    <property type="project" value="TreeGrafter"/>
</dbReference>
<dbReference type="OrthoDB" id="1863600at2759"/>
<dbReference type="STRING" id="3827.A0A1S2YHX9"/>
<reference evidence="9" key="2">
    <citation type="submission" date="2025-08" db="UniProtKB">
        <authorList>
            <consortium name="RefSeq"/>
        </authorList>
    </citation>
    <scope>IDENTIFICATION</scope>
    <source>
        <tissue evidence="9">Etiolated seedlings</tissue>
    </source>
</reference>
<dbReference type="PaxDb" id="3827-XP_004505070.1"/>
<keyword evidence="4" id="KW-0372">Hormone</keyword>
<dbReference type="GO" id="GO:0019722">
    <property type="term" value="P:calcium-mediated signaling"/>
    <property type="evidence" value="ECO:0007669"/>
    <property type="project" value="TreeGrafter"/>
</dbReference>
<evidence type="ECO:0000256" key="4">
    <source>
        <dbReference type="ARBA" id="ARBA00022702"/>
    </source>
</evidence>
<feature type="chain" id="PRO_5010255305" evidence="7">
    <location>
        <begin position="25"/>
        <end position="112"/>
    </location>
</feature>
<gene>
    <name evidence="9" type="primary">LOC101510498</name>
</gene>
<keyword evidence="5 7" id="KW-0732">Signal</keyword>
<evidence type="ECO:0000256" key="6">
    <source>
        <dbReference type="ARBA" id="ARBA00023157"/>
    </source>
</evidence>
<name>A0A1S2YHX9_CICAR</name>
<sequence length="112" mass="12403">MINFKPGLAFLLLALAITIVAGEASEVNDFSFESTVNVGDLIGEENEMLMESETNRRTLEGQQRYISYGSLQANQVPCGRRGQSYYNCQQRGQANPYNRGCSQATHCARDTS</sequence>
<dbReference type="AlphaFoldDB" id="A0A1S2YHX9"/>
<evidence type="ECO:0000256" key="3">
    <source>
        <dbReference type="ARBA" id="ARBA00022525"/>
    </source>
</evidence>
<proteinExistence type="inferred from homology"/>
<evidence type="ECO:0000313" key="9">
    <source>
        <dbReference type="RefSeq" id="XP_004505070.1"/>
    </source>
</evidence>
<keyword evidence="8" id="KW-1185">Reference proteome</keyword>